<keyword evidence="6" id="KW-0061">Asparagine biosynthesis</keyword>
<dbReference type="Pfam" id="PF13537">
    <property type="entry name" value="GATase_7"/>
    <property type="match status" value="1"/>
</dbReference>
<dbReference type="Gene3D" id="3.60.20.10">
    <property type="entry name" value="Glutamine Phosphoribosylpyrophosphate, subunit 1, domain 1"/>
    <property type="match status" value="1"/>
</dbReference>
<dbReference type="Pfam" id="PF00733">
    <property type="entry name" value="Asn_synthase"/>
    <property type="match status" value="1"/>
</dbReference>
<keyword evidence="4" id="KW-0547">Nucleotide-binding</keyword>
<comment type="catalytic activity">
    <reaction evidence="9">
        <text>L-aspartate + L-glutamine + ATP + H2O = L-asparagine + L-glutamate + AMP + diphosphate + H(+)</text>
        <dbReference type="Rhea" id="RHEA:12228"/>
        <dbReference type="ChEBI" id="CHEBI:15377"/>
        <dbReference type="ChEBI" id="CHEBI:15378"/>
        <dbReference type="ChEBI" id="CHEBI:29985"/>
        <dbReference type="ChEBI" id="CHEBI:29991"/>
        <dbReference type="ChEBI" id="CHEBI:30616"/>
        <dbReference type="ChEBI" id="CHEBI:33019"/>
        <dbReference type="ChEBI" id="CHEBI:58048"/>
        <dbReference type="ChEBI" id="CHEBI:58359"/>
        <dbReference type="ChEBI" id="CHEBI:456215"/>
        <dbReference type="EC" id="6.3.5.4"/>
    </reaction>
</comment>
<dbReference type="InterPro" id="IPR001962">
    <property type="entry name" value="Asn_synthase"/>
</dbReference>
<dbReference type="PANTHER" id="PTHR11772">
    <property type="entry name" value="ASPARAGINE SYNTHETASE"/>
    <property type="match status" value="1"/>
</dbReference>
<comment type="pathway">
    <text evidence="8">Amino-acid biosynthesis.</text>
</comment>
<dbReference type="SUPFAM" id="SSF56235">
    <property type="entry name" value="N-terminal nucleophile aminohydrolases (Ntn hydrolases)"/>
    <property type="match status" value="1"/>
</dbReference>
<dbReference type="NCBIfam" id="TIGR01536">
    <property type="entry name" value="asn_synth_AEB"/>
    <property type="match status" value="1"/>
</dbReference>
<dbReference type="GO" id="GO:0004066">
    <property type="term" value="F:asparagine synthase (glutamine-hydrolyzing) activity"/>
    <property type="evidence" value="ECO:0007669"/>
    <property type="project" value="UniProtKB-EC"/>
</dbReference>
<evidence type="ECO:0000256" key="2">
    <source>
        <dbReference type="ARBA" id="ARBA00022598"/>
    </source>
</evidence>
<dbReference type="SUPFAM" id="SSF52402">
    <property type="entry name" value="Adenine nucleotide alpha hydrolases-like"/>
    <property type="match status" value="1"/>
</dbReference>
<evidence type="ECO:0000259" key="10">
    <source>
        <dbReference type="PROSITE" id="PS51278"/>
    </source>
</evidence>
<dbReference type="InterPro" id="IPR033738">
    <property type="entry name" value="AsnB_N"/>
</dbReference>
<accession>A0A5J4PV74</accession>
<dbReference type="PROSITE" id="PS51278">
    <property type="entry name" value="GATASE_TYPE_2"/>
    <property type="match status" value="1"/>
</dbReference>
<evidence type="ECO:0000256" key="8">
    <source>
        <dbReference type="ARBA" id="ARBA00029440"/>
    </source>
</evidence>
<sequence length="419" mass="47465">MCGIAGIFNIKKQSKELRTKALKMTQRLRHRGPDWSGIYVGGSAILTHERLSIVDPRSGGQPLYSPDRKIILSVNGEIYNHRQIREQYAGKYEFQTGSDCEVILALYRDKGIHFLEELSGIFAFALYDEEKDEFLIARDPIGVIPLYMGKDKSGEIYIASELKALEGFCDEYEPFLPGHYYWSGEGKMTRWYTRDWTKYDAVKDSNIGVGELRSALEAAVHRQLMSDVPYGVLLSGGLDSSVISAIAKKYAAKRIEENGESDAWWPQLHSFAVGLKDAPDLIKAREVADHIGTVHHEINYTIEEGLDAIRDVIYHIETYDVTTVRASTPMYLLSRYIKSMGIKMVLSGEGADEIFGGYLYFHKAPDAKAFHEETVRKLSKLHLYDCLRANKSLSAWGVEGRVPFLDKEFLDVAMRINPR</sequence>
<dbReference type="InterPro" id="IPR017932">
    <property type="entry name" value="GATase_2_dom"/>
</dbReference>
<dbReference type="EC" id="6.3.5.4" evidence="1"/>
<evidence type="ECO:0000256" key="4">
    <source>
        <dbReference type="ARBA" id="ARBA00022741"/>
    </source>
</evidence>
<keyword evidence="3" id="KW-0028">Amino-acid biosynthesis</keyword>
<dbReference type="InterPro" id="IPR006426">
    <property type="entry name" value="Asn_synth_AEB"/>
</dbReference>
<dbReference type="InterPro" id="IPR050795">
    <property type="entry name" value="Asn_Synthetase"/>
</dbReference>
<evidence type="ECO:0000256" key="1">
    <source>
        <dbReference type="ARBA" id="ARBA00012737"/>
    </source>
</evidence>
<dbReference type="NCBIfam" id="NF006949">
    <property type="entry name" value="PRK09431.1"/>
    <property type="match status" value="1"/>
</dbReference>
<dbReference type="AlphaFoldDB" id="A0A5J4PV74"/>
<dbReference type="GO" id="GO:0006529">
    <property type="term" value="P:asparagine biosynthetic process"/>
    <property type="evidence" value="ECO:0007669"/>
    <property type="project" value="UniProtKB-KW"/>
</dbReference>
<evidence type="ECO:0000313" key="11">
    <source>
        <dbReference type="EMBL" id="KAA6313022.1"/>
    </source>
</evidence>
<reference evidence="11" key="1">
    <citation type="submission" date="2019-03" db="EMBL/GenBank/DDBJ databases">
        <title>Single cell metagenomics reveals metabolic interactions within the superorganism composed of flagellate Streblomastix strix and complex community of Bacteroidetes bacteria on its surface.</title>
        <authorList>
            <person name="Treitli S.C."/>
            <person name="Kolisko M."/>
            <person name="Husnik F."/>
            <person name="Keeling P."/>
            <person name="Hampl V."/>
        </authorList>
    </citation>
    <scope>NUCLEOTIDE SEQUENCE</scope>
    <source>
        <strain evidence="11">STM</strain>
    </source>
</reference>
<name>A0A5J4PV74_9ZZZZ</name>
<dbReference type="GO" id="GO:0005524">
    <property type="term" value="F:ATP binding"/>
    <property type="evidence" value="ECO:0007669"/>
    <property type="project" value="UniProtKB-KW"/>
</dbReference>
<proteinExistence type="predicted"/>
<keyword evidence="5" id="KW-0067">ATP-binding</keyword>
<evidence type="ECO:0000256" key="7">
    <source>
        <dbReference type="ARBA" id="ARBA00022962"/>
    </source>
</evidence>
<comment type="caution">
    <text evidence="11">The sequence shown here is derived from an EMBL/GenBank/DDBJ whole genome shotgun (WGS) entry which is preliminary data.</text>
</comment>
<evidence type="ECO:0000256" key="9">
    <source>
        <dbReference type="ARBA" id="ARBA00048741"/>
    </source>
</evidence>
<dbReference type="InterPro" id="IPR014729">
    <property type="entry name" value="Rossmann-like_a/b/a_fold"/>
</dbReference>
<keyword evidence="7" id="KW-0315">Glutamine amidotransferase</keyword>
<dbReference type="CDD" id="cd00712">
    <property type="entry name" value="AsnB"/>
    <property type="match status" value="1"/>
</dbReference>
<organism evidence="11">
    <name type="scientific">termite gut metagenome</name>
    <dbReference type="NCBI Taxonomy" id="433724"/>
    <lineage>
        <taxon>unclassified sequences</taxon>
        <taxon>metagenomes</taxon>
        <taxon>organismal metagenomes</taxon>
    </lineage>
</organism>
<evidence type="ECO:0000256" key="6">
    <source>
        <dbReference type="ARBA" id="ARBA00022888"/>
    </source>
</evidence>
<dbReference type="CDD" id="cd01991">
    <property type="entry name" value="Asn_synthase_B_C"/>
    <property type="match status" value="1"/>
</dbReference>
<dbReference type="PANTHER" id="PTHR11772:SF2">
    <property type="entry name" value="ASPARAGINE SYNTHETASE [GLUTAMINE-HYDROLYZING]"/>
    <property type="match status" value="1"/>
</dbReference>
<dbReference type="Gene3D" id="3.40.50.620">
    <property type="entry name" value="HUPs"/>
    <property type="match status" value="1"/>
</dbReference>
<gene>
    <name evidence="11" type="ORF">EZS27_036141</name>
</gene>
<feature type="domain" description="Glutamine amidotransferase type-2" evidence="10">
    <location>
        <begin position="2"/>
        <end position="186"/>
    </location>
</feature>
<evidence type="ECO:0000256" key="3">
    <source>
        <dbReference type="ARBA" id="ARBA00022605"/>
    </source>
</evidence>
<keyword evidence="2 11" id="KW-0436">Ligase</keyword>
<dbReference type="EMBL" id="SNRY01006249">
    <property type="protein sequence ID" value="KAA6313022.1"/>
    <property type="molecule type" value="Genomic_DNA"/>
</dbReference>
<dbReference type="InterPro" id="IPR029055">
    <property type="entry name" value="Ntn_hydrolases_N"/>
</dbReference>
<feature type="non-terminal residue" evidence="11">
    <location>
        <position position="419"/>
    </location>
</feature>
<evidence type="ECO:0000256" key="5">
    <source>
        <dbReference type="ARBA" id="ARBA00022840"/>
    </source>
</evidence>
<protein>
    <recommendedName>
        <fullName evidence="1">asparagine synthase (glutamine-hydrolyzing)</fullName>
        <ecNumber evidence="1">6.3.5.4</ecNumber>
    </recommendedName>
</protein>
<dbReference type="GO" id="GO:0005829">
    <property type="term" value="C:cytosol"/>
    <property type="evidence" value="ECO:0007669"/>
    <property type="project" value="TreeGrafter"/>
</dbReference>